<dbReference type="EMBL" id="LNYN01000024">
    <property type="protein sequence ID" value="KTD33663.1"/>
    <property type="molecule type" value="Genomic_DNA"/>
</dbReference>
<reference evidence="1 3" key="1">
    <citation type="submission" date="2015-11" db="EMBL/GenBank/DDBJ databases">
        <title>Genomic analysis of 38 Legionella species identifies large and diverse effector repertoires.</title>
        <authorList>
            <person name="Burstein D."/>
            <person name="Amaro F."/>
            <person name="Zusman T."/>
            <person name="Lifshitz Z."/>
            <person name="Cohen O."/>
            <person name="Gilbert J.A."/>
            <person name="Pupko T."/>
            <person name="Shuman H.A."/>
            <person name="Segal G."/>
        </authorList>
    </citation>
    <scope>NUCLEOTIDE SEQUENCE [LARGE SCALE GENOMIC DNA]</scope>
    <source>
        <strain evidence="1 3">ATCC 43877</strain>
    </source>
</reference>
<sequence length="753" mass="87558">MDEKLDTLLVKTDKVHSARARSIENFQPIVFDEEISSGKVRLVKKIKDENEQGQSAVYFLKQHDTNPRLAELEAYCGAISLFLATSRYVPKTRPYYDSEGRTNHVSSKEMVGFLSNYEEPLSPDDLLISSPEINKEMNQRSLVLITENLLDYYNKKNPTGGLSYYTSLSFISSWLNTTPTQYSTRSVLLHSLNHPTQDSIYNLFRILRERREHLRSQAVRPADFLNEYYYLNQTIRQLEAFICIGIIDEPVPLSIKEFELIDKDVVSKGIDLDQYEHVINSEIDGTHYTVPVRDLKNYRTVKGLGVGLTTRYIFKEGDGHNSNMSKDGIILDFDWTKANILSDFRQQDAFNQLLRHPDSVAFACDEYTIEHFPDINEPNLFYWPTKQPDLRTILLTNLAGLLSVIDRDVIESNLLFNLVPVHLLLATFEYVENEYLDNANKTYFEQISTFFHGVYLQLNGMITNQPRDQLIVKEKIRHIFNSLLENANQLADLFYFGEKPLDARTAGYNLKIAARFLSAFVKHYTELRSELIAFTQGPLFKFLPGFDSFNEQKLEQLLWYSDRFIDYLKDHMDQFGSEIEMRYERFEQNSFTIEDNTHYKLLAGHPVFIFHKYKTFLKYVLTDTEVFRIFAELNIAVSPVSSSDAPMSIIHEKLIADEANRVQEIAKTLVSMPDFKRFLKEHGQFAFELIKEEFTADRDKYSKKTHDLDYYERLVNALDPERIESKFNELCSVCEAEEPDLSSEEDMAYPLCI</sequence>
<dbReference type="Proteomes" id="UP000254040">
    <property type="component" value="Unassembled WGS sequence"/>
</dbReference>
<evidence type="ECO:0000313" key="4">
    <source>
        <dbReference type="Proteomes" id="UP000254040"/>
    </source>
</evidence>
<accession>A0A378JVY3</accession>
<organism evidence="2 4">
    <name type="scientific">Legionella moravica</name>
    <dbReference type="NCBI Taxonomy" id="39962"/>
    <lineage>
        <taxon>Bacteria</taxon>
        <taxon>Pseudomonadati</taxon>
        <taxon>Pseudomonadota</taxon>
        <taxon>Gammaproteobacteria</taxon>
        <taxon>Legionellales</taxon>
        <taxon>Legionellaceae</taxon>
        <taxon>Legionella</taxon>
    </lineage>
</organism>
<evidence type="ECO:0000313" key="3">
    <source>
        <dbReference type="Proteomes" id="UP000054985"/>
    </source>
</evidence>
<dbReference type="RefSeq" id="WP_028383435.1">
    <property type="nucleotide sequence ID" value="NZ_CAAAJG010000053.1"/>
</dbReference>
<dbReference type="OrthoDB" id="5653597at2"/>
<dbReference type="Proteomes" id="UP000054985">
    <property type="component" value="Unassembled WGS sequence"/>
</dbReference>
<dbReference type="EMBL" id="UGOG01000001">
    <property type="protein sequence ID" value="STX62596.1"/>
    <property type="molecule type" value="Genomic_DNA"/>
</dbReference>
<gene>
    <name evidence="1" type="ORF">Lmor_1975</name>
    <name evidence="2" type="ORF">NCTC12239_01533</name>
</gene>
<dbReference type="AlphaFoldDB" id="A0A378JVY3"/>
<evidence type="ECO:0000313" key="1">
    <source>
        <dbReference type="EMBL" id="KTD33663.1"/>
    </source>
</evidence>
<proteinExistence type="predicted"/>
<name>A0A378JVY3_9GAMM</name>
<keyword evidence="3" id="KW-1185">Reference proteome</keyword>
<protein>
    <submittedName>
        <fullName evidence="2">Uncharacterized protein</fullName>
    </submittedName>
</protein>
<evidence type="ECO:0000313" key="2">
    <source>
        <dbReference type="EMBL" id="STX62596.1"/>
    </source>
</evidence>
<reference evidence="2 4" key="2">
    <citation type="submission" date="2018-06" db="EMBL/GenBank/DDBJ databases">
        <authorList>
            <consortium name="Pathogen Informatics"/>
            <person name="Doyle S."/>
        </authorList>
    </citation>
    <scope>NUCLEOTIDE SEQUENCE [LARGE SCALE GENOMIC DNA]</scope>
    <source>
        <strain evidence="2 4">NCTC12239</strain>
    </source>
</reference>